<dbReference type="InterPro" id="IPR013083">
    <property type="entry name" value="Znf_RING/FYVE/PHD"/>
</dbReference>
<feature type="repeat" description="ANK" evidence="1">
    <location>
        <begin position="312"/>
        <end position="344"/>
    </location>
</feature>
<keyword evidence="2" id="KW-0479">Metal-binding</keyword>
<keyword evidence="2" id="KW-0862">Zinc</keyword>
<dbReference type="PROSITE" id="PS50089">
    <property type="entry name" value="ZF_RING_2"/>
    <property type="match status" value="1"/>
</dbReference>
<dbReference type="PROSITE" id="PS50297">
    <property type="entry name" value="ANK_REP_REGION"/>
    <property type="match status" value="3"/>
</dbReference>
<dbReference type="Gene3D" id="3.30.40.10">
    <property type="entry name" value="Zinc/RING finger domain, C3HC4 (zinc finger)"/>
    <property type="match status" value="1"/>
</dbReference>
<dbReference type="Pfam" id="PF13920">
    <property type="entry name" value="zf-C3HC4_3"/>
    <property type="match status" value="1"/>
</dbReference>
<dbReference type="STRING" id="658858.E1F3J0"/>
<dbReference type="SMART" id="SM00248">
    <property type="entry name" value="ANK"/>
    <property type="match status" value="15"/>
</dbReference>
<dbReference type="SUPFAM" id="SSF57850">
    <property type="entry name" value="RING/U-box"/>
    <property type="match status" value="1"/>
</dbReference>
<accession>E1F3J0</accession>
<dbReference type="InterPro" id="IPR001841">
    <property type="entry name" value="Znf_RING"/>
</dbReference>
<dbReference type="Proteomes" id="UP000008974">
    <property type="component" value="Unassembled WGS sequence"/>
</dbReference>
<evidence type="ECO:0000259" key="3">
    <source>
        <dbReference type="PROSITE" id="PS50089"/>
    </source>
</evidence>
<gene>
    <name evidence="4" type="ORF">GLP15_4354</name>
</gene>
<dbReference type="EMBL" id="ACVC01000155">
    <property type="protein sequence ID" value="EFO62970.1"/>
    <property type="molecule type" value="Genomic_DNA"/>
</dbReference>
<organism evidence="4 5">
    <name type="scientific">Giardia intestinalis (strain P15)</name>
    <name type="common">Giardia lamblia</name>
    <dbReference type="NCBI Taxonomy" id="658858"/>
    <lineage>
        <taxon>Eukaryota</taxon>
        <taxon>Metamonada</taxon>
        <taxon>Diplomonadida</taxon>
        <taxon>Hexamitidae</taxon>
        <taxon>Giardiinae</taxon>
        <taxon>Giardia</taxon>
    </lineage>
</organism>
<evidence type="ECO:0000256" key="2">
    <source>
        <dbReference type="PROSITE-ProRule" id="PRU00175"/>
    </source>
</evidence>
<dbReference type="VEuPathDB" id="GiardiaDB:GLP15_4354"/>
<proteinExistence type="predicted"/>
<feature type="repeat" description="ANK" evidence="1">
    <location>
        <begin position="157"/>
        <end position="189"/>
    </location>
</feature>
<dbReference type="InterPro" id="IPR002110">
    <property type="entry name" value="Ankyrin_rpt"/>
</dbReference>
<dbReference type="InterPro" id="IPR036770">
    <property type="entry name" value="Ankyrin_rpt-contain_sf"/>
</dbReference>
<dbReference type="Gene3D" id="1.25.40.20">
    <property type="entry name" value="Ankyrin repeat-containing domain"/>
    <property type="match status" value="5"/>
</dbReference>
<evidence type="ECO:0000256" key="1">
    <source>
        <dbReference type="PROSITE-ProRule" id="PRU00023"/>
    </source>
</evidence>
<dbReference type="Pfam" id="PF12796">
    <property type="entry name" value="Ank_2"/>
    <property type="match status" value="6"/>
</dbReference>
<dbReference type="Pfam" id="PF00023">
    <property type="entry name" value="Ank"/>
    <property type="match status" value="2"/>
</dbReference>
<keyword evidence="2" id="KW-0863">Zinc-finger</keyword>
<dbReference type="OMA" id="HGKACYF"/>
<dbReference type="AlphaFoldDB" id="E1F3J0"/>
<feature type="repeat" description="ANK" evidence="1">
    <location>
        <begin position="250"/>
        <end position="282"/>
    </location>
</feature>
<sequence length="749" mass="82551">MNGSWGKPNEKVAPPDDDDEQLLQAVIKQDTNKLKLLIAAGTCLCKQDRTGMTALMHAAAQGSMLMTGMLVEYEKGLKDNNGKMALHHALRCGHVDVAGLLLSYEDPRDRNGVTALMRASAIGDMEVVVHLVKLQGAIQTINSGSSEIELGTYSFNEGTTALMFAAWYGQSEVAKVLLDHESRIRDNGRLTALMYAAERGHVGVVKELRLKESRMQNWLGRTALMFAAQHGHIDVVKLLLEDEKKMIDGNGWTALMYAASNGYVEIACLLLDHEKSVQDNDGWSALMFAAYYGYTDTVRLLLNEEKGLRDSKGRTALMHAAEKGNIDVVRLLVGYEARAQTYAEYTALMLAAYANRAEAARVLLPYEGGMQTTIGWTALMEAALYGHTEVISVLMHCEGGLHRTDGCTALIYAAYEGQEETVRLLFDLEKEPSGWTELMYAASLGLTATISAHLSDVGRQDNLGFTALMYAVRNYRAKVVKLLVAHECGFRDSNGWTALMHAAFCGYRDLINPLLCEAGSQSIVAHRNHPPRTTALMIAAQQNDAHVVDLLVSLEAGFLNSDNNCALILALQNASAECVPLLLCELSVLDSHGKACYFKIHTLDMDGSPKFKLLYERLHEILKTMFFSRIQKERLACLLTALTDSVSSLITSNFLLLELVWVALLGECDNAITDLDEQFVLIEEAYMEDACAICLTCPPDCVLLPCRHLIICLICADRIYTDKSCCKCPYCRTPIEAVLDLAECPFALL</sequence>
<dbReference type="SUPFAM" id="SSF48403">
    <property type="entry name" value="Ankyrin repeat"/>
    <property type="match status" value="3"/>
</dbReference>
<dbReference type="PANTHER" id="PTHR24120">
    <property type="entry name" value="GH07239P"/>
    <property type="match status" value="1"/>
</dbReference>
<reference evidence="4 5" key="1">
    <citation type="journal article" date="2010" name="BMC Genomics">
        <title>Genome analysis and comparative genomics of a Giardia intestinalis assemblage E isolate.</title>
        <authorList>
            <person name="Jerlstrom-Hultqvist J."/>
            <person name="Franzen O."/>
            <person name="Ankarklev J."/>
            <person name="Xu F."/>
            <person name="Nohynkova E."/>
            <person name="Andersson J.O."/>
            <person name="Svard S.G."/>
            <person name="Andersson B."/>
        </authorList>
    </citation>
    <scope>NUCLEOTIDE SEQUENCE [LARGE SCALE GENOMIC DNA]</scope>
    <source>
        <strain evidence="4 5">P15</strain>
    </source>
</reference>
<protein>
    <submittedName>
        <fullName evidence="4">Protein 21.1</fullName>
    </submittedName>
</protein>
<dbReference type="GO" id="GO:0008270">
    <property type="term" value="F:zinc ion binding"/>
    <property type="evidence" value="ECO:0007669"/>
    <property type="project" value="UniProtKB-KW"/>
</dbReference>
<evidence type="ECO:0000313" key="5">
    <source>
        <dbReference type="Proteomes" id="UP000008974"/>
    </source>
</evidence>
<comment type="caution">
    <text evidence="4">The sequence shown here is derived from an EMBL/GenBank/DDBJ whole genome shotgun (WGS) entry which is preliminary data.</text>
</comment>
<dbReference type="OrthoDB" id="7464126at2759"/>
<keyword evidence="1" id="KW-0040">ANK repeat</keyword>
<feature type="domain" description="RING-type" evidence="3">
    <location>
        <begin position="691"/>
        <end position="732"/>
    </location>
</feature>
<name>E1F3J0_GIAIA</name>
<dbReference type="PROSITE" id="PS50088">
    <property type="entry name" value="ANK_REPEAT"/>
    <property type="match status" value="4"/>
</dbReference>
<dbReference type="PANTHER" id="PTHR24120:SF4">
    <property type="entry name" value="GH07239P"/>
    <property type="match status" value="1"/>
</dbReference>
<feature type="repeat" description="ANK" evidence="1">
    <location>
        <begin position="219"/>
        <end position="241"/>
    </location>
</feature>
<evidence type="ECO:0000313" key="4">
    <source>
        <dbReference type="EMBL" id="EFO62970.1"/>
    </source>
</evidence>